<keyword evidence="5" id="KW-0130">Cell adhesion</keyword>
<keyword evidence="6 11" id="KW-1133">Transmembrane helix</keyword>
<comment type="subcellular location">
    <subcellularLocation>
        <location evidence="1">Membrane</location>
        <topology evidence="1">Single-pass membrane protein</topology>
    </subcellularLocation>
</comment>
<feature type="domain" description="Fibronectin type-III" evidence="12">
    <location>
        <begin position="84"/>
        <end position="175"/>
    </location>
</feature>
<dbReference type="SMART" id="SM00060">
    <property type="entry name" value="FN3"/>
    <property type="match status" value="4"/>
</dbReference>
<evidence type="ECO:0000256" key="1">
    <source>
        <dbReference type="ARBA" id="ARBA00004167"/>
    </source>
</evidence>
<dbReference type="Gene3D" id="2.60.40.10">
    <property type="entry name" value="Immunoglobulins"/>
    <property type="match status" value="5"/>
</dbReference>
<keyword evidence="3" id="KW-0732">Signal</keyword>
<feature type="domain" description="Fibronectin type-III" evidence="12">
    <location>
        <begin position="546"/>
        <end position="642"/>
    </location>
</feature>
<evidence type="ECO:0000256" key="3">
    <source>
        <dbReference type="ARBA" id="ARBA00022729"/>
    </source>
</evidence>
<dbReference type="SUPFAM" id="SSF48726">
    <property type="entry name" value="Immunoglobulin"/>
    <property type="match status" value="1"/>
</dbReference>
<keyword evidence="2 11" id="KW-0812">Transmembrane</keyword>
<evidence type="ECO:0000256" key="2">
    <source>
        <dbReference type="ARBA" id="ARBA00022692"/>
    </source>
</evidence>
<feature type="region of interest" description="Disordered" evidence="10">
    <location>
        <begin position="1"/>
        <end position="27"/>
    </location>
</feature>
<dbReference type="InterPro" id="IPR036179">
    <property type="entry name" value="Ig-like_dom_sf"/>
</dbReference>
<evidence type="ECO:0000313" key="14">
    <source>
        <dbReference type="Proteomes" id="UP000825002"/>
    </source>
</evidence>
<dbReference type="InterPro" id="IPR056754">
    <property type="entry name" value="DSCAM/DSCAML_C"/>
</dbReference>
<dbReference type="InterPro" id="IPR050964">
    <property type="entry name" value="Striated_Muscle_Regulatory"/>
</dbReference>
<gene>
    <name evidence="13" type="primary">Dscam</name>
    <name evidence="13" type="ORF">GZH46_02633</name>
</gene>
<feature type="region of interest" description="Disordered" evidence="10">
    <location>
        <begin position="297"/>
        <end position="331"/>
    </location>
</feature>
<dbReference type="CDD" id="cd00063">
    <property type="entry name" value="FN3"/>
    <property type="match status" value="4"/>
</dbReference>
<name>A0ABQ7S620_9ACAR</name>
<dbReference type="SUPFAM" id="SSF49265">
    <property type="entry name" value="Fibronectin type III"/>
    <property type="match status" value="3"/>
</dbReference>
<keyword evidence="7 11" id="KW-0472">Membrane</keyword>
<evidence type="ECO:0000256" key="7">
    <source>
        <dbReference type="ARBA" id="ARBA00023136"/>
    </source>
</evidence>
<feature type="region of interest" description="Disordered" evidence="10">
    <location>
        <begin position="128"/>
        <end position="149"/>
    </location>
</feature>
<evidence type="ECO:0000313" key="13">
    <source>
        <dbReference type="EMBL" id="KAG9508862.1"/>
    </source>
</evidence>
<evidence type="ECO:0000256" key="10">
    <source>
        <dbReference type="SAM" id="MobiDB-lite"/>
    </source>
</evidence>
<feature type="compositionally biased region" description="Low complexity" evidence="10">
    <location>
        <begin position="300"/>
        <end position="309"/>
    </location>
</feature>
<accession>A0ABQ7S620</accession>
<feature type="non-terminal residue" evidence="13">
    <location>
        <position position="1207"/>
    </location>
</feature>
<evidence type="ECO:0000256" key="5">
    <source>
        <dbReference type="ARBA" id="ARBA00022889"/>
    </source>
</evidence>
<feature type="compositionally biased region" description="Polar residues" evidence="10">
    <location>
        <begin position="310"/>
        <end position="331"/>
    </location>
</feature>
<dbReference type="Proteomes" id="UP000825002">
    <property type="component" value="Unassembled WGS sequence"/>
</dbReference>
<evidence type="ECO:0000256" key="6">
    <source>
        <dbReference type="ARBA" id="ARBA00022989"/>
    </source>
</evidence>
<keyword evidence="8" id="KW-1015">Disulfide bond</keyword>
<dbReference type="EMBL" id="JAIFTH010000884">
    <property type="protein sequence ID" value="KAG9508862.1"/>
    <property type="molecule type" value="Genomic_DNA"/>
</dbReference>
<evidence type="ECO:0000256" key="11">
    <source>
        <dbReference type="SAM" id="Phobius"/>
    </source>
</evidence>
<reference evidence="13 14" key="1">
    <citation type="submission" date="2020-10" db="EMBL/GenBank/DDBJ databases">
        <authorList>
            <person name="Klimov P.B."/>
            <person name="Dyachkov S.M."/>
            <person name="Chetverikov P.E."/>
        </authorList>
    </citation>
    <scope>NUCLEOTIDE SEQUENCE [LARGE SCALE GENOMIC DNA]</scope>
    <source>
        <strain evidence="13">BMOC 18-1129-001#AD2665</strain>
        <tissue evidence="13">Entire mites</tissue>
    </source>
</reference>
<dbReference type="Pfam" id="PF25059">
    <property type="entry name" value="FN3_DSCAM-DSCAML_C"/>
    <property type="match status" value="1"/>
</dbReference>
<protein>
    <submittedName>
        <fullName evidence="13">Down syndrome cell adhesion molecule-like protein</fullName>
    </submittedName>
</protein>
<dbReference type="PROSITE" id="PS50853">
    <property type="entry name" value="FN3"/>
    <property type="match status" value="3"/>
</dbReference>
<dbReference type="InterPro" id="IPR003961">
    <property type="entry name" value="FN3_dom"/>
</dbReference>
<keyword evidence="14" id="KW-1185">Reference proteome</keyword>
<sequence>MSSTAMSSVNEQQQQQDSAAGGKTTAGGMETGLQVARRMDELESQLVAPYAHRIDSGSYTCVARNAFGVAERHTRLLVLEVPDEPRSLEPLDVGARSIRLRWRAPFDGHTPITRYLIEYRQLLSDSIASTHQQQQQQINQQANNNNSHDNNSVEKWAIFEVPMLLSSAATHTAAAHLALQSGTASLTQASPLDGSHVTQSLGGSVLGEPLAPMALLSGLTPLTRYAIRVVAVNALGQSAPSATLILRTEEEVVPSNVHATMATSRALKLTWAIVWPNHKRELIDGFFIGYRRSSTNVAPSRSSTATTTTNALNVSPQSPTTGTFNSEQQQQQNLYNNDKQEPTFIYKTIRLLQASISQQQQQMSPNGAFGARAPHVSQVAPSMEKQIGGMGENNYINYSPELYEYTINGLERDTEYTIMIQCFNRKGAGPASDAIVARTLAADPPERVILNAEHVTESTIRLSWRLAHELSSEFTSSNVSSSSTSLIDNSNNNMVDNLPTNNPANKATNSSPPDGFVVSYALAPAGTSSHQQVAFAEQQTTDTSTSSKSIKQLSHSSPLTTITNTIQASSVNSNNNVVKHHLTQAAPIMAVTWHVIQVDGAQRGHELRELECGATYLVRAWAFNKLGQGEPSDTLSVRTRGSVPSAPDKRTFMAVNTTYVRLHLSAWLDGGCDITNYVIQYKPSLVSSHDWVLLSNRIQREQVNVIIKDLAPGTWHDLLVAATNRVGTTQVKYRFATLTLDGATVAPLSSLYDDDDDEDYSMSNENNNNNAIVNNAYNAANGKNHNASGNSSLGALLNASWRSMRRVFDSIWWFVLALVASLLLVLLLLLMLFSGSTTSVCLLNTLVARNNNPSNCSPGHQSSPVVMSGHSSHADHQVTSSSAASSTTSVSSAPQLSQQQQQQQQQQQLLHNSAVYQQQHVTLASINPFEIALQNHDSPPINQLYDTSSADDSQHNKVSTFELINQLSSNAHHHYHHHHNHHHSIGRFVSSPVDGATQFATLSRAQYELQHQQQQMMNNTNYMHAATLRRAARSGTSNNEESLQHTHRFASSLEQSSVNFNQTTDNDLNSQQNHSNISDYQRQQVHQNHSIDNNFDERASGEQLPMPNISVPSFDLHNLPVHVPQTLVNANDGNDDSSISRMATVCATDDSASATLAAIARHHEQQQLCDKNQCLMGIYDVPYRYSNDHDQHNAQMHHHQAANQTVL</sequence>
<feature type="transmembrane region" description="Helical" evidence="11">
    <location>
        <begin position="811"/>
        <end position="833"/>
    </location>
</feature>
<evidence type="ECO:0000256" key="9">
    <source>
        <dbReference type="ARBA" id="ARBA00023319"/>
    </source>
</evidence>
<evidence type="ECO:0000256" key="4">
    <source>
        <dbReference type="ARBA" id="ARBA00022737"/>
    </source>
</evidence>
<feature type="region of interest" description="Disordered" evidence="10">
    <location>
        <begin position="854"/>
        <end position="905"/>
    </location>
</feature>
<feature type="compositionally biased region" description="Polar residues" evidence="10">
    <location>
        <begin position="1"/>
        <end position="18"/>
    </location>
</feature>
<keyword evidence="4" id="KW-0677">Repeat</keyword>
<dbReference type="InterPro" id="IPR036116">
    <property type="entry name" value="FN3_sf"/>
</dbReference>
<evidence type="ECO:0000256" key="8">
    <source>
        <dbReference type="ARBA" id="ARBA00023157"/>
    </source>
</evidence>
<comment type="caution">
    <text evidence="13">The sequence shown here is derived from an EMBL/GenBank/DDBJ whole genome shotgun (WGS) entry which is preliminary data.</text>
</comment>
<organism evidence="13 14">
    <name type="scientific">Fragariocoptes setiger</name>
    <dbReference type="NCBI Taxonomy" id="1670756"/>
    <lineage>
        <taxon>Eukaryota</taxon>
        <taxon>Metazoa</taxon>
        <taxon>Ecdysozoa</taxon>
        <taxon>Arthropoda</taxon>
        <taxon>Chelicerata</taxon>
        <taxon>Arachnida</taxon>
        <taxon>Acari</taxon>
        <taxon>Acariformes</taxon>
        <taxon>Trombidiformes</taxon>
        <taxon>Prostigmata</taxon>
        <taxon>Eupodina</taxon>
        <taxon>Eriophyoidea</taxon>
        <taxon>Phytoptidae</taxon>
        <taxon>Fragariocoptes</taxon>
    </lineage>
</organism>
<proteinExistence type="predicted"/>
<dbReference type="PANTHER" id="PTHR13817">
    <property type="entry name" value="TITIN"/>
    <property type="match status" value="1"/>
</dbReference>
<keyword evidence="9" id="KW-0393">Immunoglobulin domain</keyword>
<feature type="compositionally biased region" description="Low complexity" evidence="10">
    <location>
        <begin position="878"/>
        <end position="905"/>
    </location>
</feature>
<feature type="domain" description="Fibronectin type-III" evidence="12">
    <location>
        <begin position="646"/>
        <end position="742"/>
    </location>
</feature>
<feature type="compositionally biased region" description="Polar residues" evidence="10">
    <location>
        <begin position="854"/>
        <end position="871"/>
    </location>
</feature>
<dbReference type="PANTHER" id="PTHR13817:SF166">
    <property type="entry name" value="NEURONAL IGCAM-RELATED"/>
    <property type="match status" value="1"/>
</dbReference>
<evidence type="ECO:0000259" key="12">
    <source>
        <dbReference type="PROSITE" id="PS50853"/>
    </source>
</evidence>
<dbReference type="InterPro" id="IPR013783">
    <property type="entry name" value="Ig-like_fold"/>
</dbReference>